<dbReference type="PANTHER" id="PTHR30506:SF3">
    <property type="entry name" value="UPF0126 INNER MEMBRANE PROTEIN YADS-RELATED"/>
    <property type="match status" value="1"/>
</dbReference>
<evidence type="ECO:0000256" key="1">
    <source>
        <dbReference type="ARBA" id="ARBA00004651"/>
    </source>
</evidence>
<keyword evidence="3" id="KW-1003">Cell membrane</keyword>
<comment type="caution">
    <text evidence="9">The sequence shown here is derived from an EMBL/GenBank/DDBJ whole genome shotgun (WGS) entry which is preliminary data.</text>
</comment>
<keyword evidence="10" id="KW-1185">Reference proteome</keyword>
<feature type="transmembrane region" description="Helical" evidence="7">
    <location>
        <begin position="48"/>
        <end position="67"/>
    </location>
</feature>
<feature type="transmembrane region" description="Helical" evidence="7">
    <location>
        <begin position="137"/>
        <end position="155"/>
    </location>
</feature>
<name>A0A8J3QJK4_9ACTN</name>
<feature type="transmembrane region" description="Helical" evidence="7">
    <location>
        <begin position="17"/>
        <end position="36"/>
    </location>
</feature>
<feature type="transmembrane region" description="Helical" evidence="7">
    <location>
        <begin position="161"/>
        <end position="179"/>
    </location>
</feature>
<reference evidence="9" key="1">
    <citation type="submission" date="2021-01" db="EMBL/GenBank/DDBJ databases">
        <title>Whole genome shotgun sequence of Rhizocola hellebori NBRC 109834.</title>
        <authorList>
            <person name="Komaki H."/>
            <person name="Tamura T."/>
        </authorList>
    </citation>
    <scope>NUCLEOTIDE SEQUENCE</scope>
    <source>
        <strain evidence="9">NBRC 109834</strain>
    </source>
</reference>
<evidence type="ECO:0000313" key="10">
    <source>
        <dbReference type="Proteomes" id="UP000612899"/>
    </source>
</evidence>
<evidence type="ECO:0000256" key="7">
    <source>
        <dbReference type="SAM" id="Phobius"/>
    </source>
</evidence>
<evidence type="ECO:0000259" key="8">
    <source>
        <dbReference type="Pfam" id="PF03458"/>
    </source>
</evidence>
<feature type="domain" description="Glycine transporter" evidence="8">
    <location>
        <begin position="1"/>
        <end position="68"/>
    </location>
</feature>
<comment type="subcellular location">
    <subcellularLocation>
        <location evidence="1">Cell membrane</location>
        <topology evidence="1">Multi-pass membrane protein</topology>
    </subcellularLocation>
</comment>
<organism evidence="9 10">
    <name type="scientific">Rhizocola hellebori</name>
    <dbReference type="NCBI Taxonomy" id="1392758"/>
    <lineage>
        <taxon>Bacteria</taxon>
        <taxon>Bacillati</taxon>
        <taxon>Actinomycetota</taxon>
        <taxon>Actinomycetes</taxon>
        <taxon>Micromonosporales</taxon>
        <taxon>Micromonosporaceae</taxon>
        <taxon>Rhizocola</taxon>
    </lineage>
</organism>
<feature type="transmembrane region" description="Helical" evidence="7">
    <location>
        <begin position="104"/>
        <end position="125"/>
    </location>
</feature>
<protein>
    <submittedName>
        <fullName evidence="9">Membrane protein</fullName>
    </submittedName>
</protein>
<keyword evidence="5 7" id="KW-1133">Transmembrane helix</keyword>
<evidence type="ECO:0000256" key="3">
    <source>
        <dbReference type="ARBA" id="ARBA00022475"/>
    </source>
</evidence>
<proteinExistence type="inferred from homology"/>
<dbReference type="AlphaFoldDB" id="A0A8J3QJK4"/>
<evidence type="ECO:0000256" key="4">
    <source>
        <dbReference type="ARBA" id="ARBA00022692"/>
    </source>
</evidence>
<dbReference type="PANTHER" id="PTHR30506">
    <property type="entry name" value="INNER MEMBRANE PROTEIN"/>
    <property type="match status" value="1"/>
</dbReference>
<evidence type="ECO:0000256" key="5">
    <source>
        <dbReference type="ARBA" id="ARBA00022989"/>
    </source>
</evidence>
<accession>A0A8J3QJK4</accession>
<evidence type="ECO:0000256" key="2">
    <source>
        <dbReference type="ARBA" id="ARBA00008193"/>
    </source>
</evidence>
<dbReference type="EMBL" id="BONY01000111">
    <property type="protein sequence ID" value="GIH10925.1"/>
    <property type="molecule type" value="Genomic_DNA"/>
</dbReference>
<comment type="similarity">
    <text evidence="2">Belongs to the UPF0126 family.</text>
</comment>
<keyword evidence="4 7" id="KW-0812">Transmembrane</keyword>
<dbReference type="InterPro" id="IPR005115">
    <property type="entry name" value="Gly_transporter"/>
</dbReference>
<feature type="transmembrane region" description="Helical" evidence="7">
    <location>
        <begin position="79"/>
        <end position="98"/>
    </location>
</feature>
<feature type="domain" description="Glycine transporter" evidence="8">
    <location>
        <begin position="80"/>
        <end position="153"/>
    </location>
</feature>
<keyword evidence="6 7" id="KW-0472">Membrane</keyword>
<dbReference type="Proteomes" id="UP000612899">
    <property type="component" value="Unassembled WGS sequence"/>
</dbReference>
<gene>
    <name evidence="9" type="ORF">Rhe02_89920</name>
</gene>
<dbReference type="Pfam" id="PF03458">
    <property type="entry name" value="Gly_transporter"/>
    <property type="match status" value="2"/>
</dbReference>
<sequence>MAVFAASGASAGVAKRLDLFGVVFVGFVAALGGGIVRDLVIDRPPVAFWDWRYGATAAVASFAVFWWHARLSRIRRTILLLDAAGLALFTVTGTIKALEAGVPAMGSCLIGMLTGIGGGLARDLLIGEIPVVLRREIYALASLIGAIMVVLLTRLDKATVLNMVAAGVVVLVVRLTALYRRWSAPRPKFGDAAGAGSEFIGR</sequence>
<evidence type="ECO:0000313" key="9">
    <source>
        <dbReference type="EMBL" id="GIH10925.1"/>
    </source>
</evidence>
<dbReference type="GO" id="GO:0005886">
    <property type="term" value="C:plasma membrane"/>
    <property type="evidence" value="ECO:0007669"/>
    <property type="project" value="UniProtKB-SubCell"/>
</dbReference>
<evidence type="ECO:0000256" key="6">
    <source>
        <dbReference type="ARBA" id="ARBA00023136"/>
    </source>
</evidence>